<keyword evidence="3" id="KW-1185">Reference proteome</keyword>
<protein>
    <submittedName>
        <fullName evidence="2">Uncharacterized protein</fullName>
    </submittedName>
</protein>
<dbReference type="EMBL" id="JBBNAF010000002">
    <property type="protein sequence ID" value="KAK9163081.1"/>
    <property type="molecule type" value="Genomic_DNA"/>
</dbReference>
<name>A0AAP0L2G3_9MAGN</name>
<evidence type="ECO:0000313" key="3">
    <source>
        <dbReference type="Proteomes" id="UP001420932"/>
    </source>
</evidence>
<proteinExistence type="predicted"/>
<comment type="caution">
    <text evidence="2">The sequence shown here is derived from an EMBL/GenBank/DDBJ whole genome shotgun (WGS) entry which is preliminary data.</text>
</comment>
<gene>
    <name evidence="2" type="ORF">Syun_003983</name>
</gene>
<dbReference type="AlphaFoldDB" id="A0AAP0L2G3"/>
<evidence type="ECO:0000256" key="1">
    <source>
        <dbReference type="SAM" id="MobiDB-lite"/>
    </source>
</evidence>
<organism evidence="2 3">
    <name type="scientific">Stephania yunnanensis</name>
    <dbReference type="NCBI Taxonomy" id="152371"/>
    <lineage>
        <taxon>Eukaryota</taxon>
        <taxon>Viridiplantae</taxon>
        <taxon>Streptophyta</taxon>
        <taxon>Embryophyta</taxon>
        <taxon>Tracheophyta</taxon>
        <taxon>Spermatophyta</taxon>
        <taxon>Magnoliopsida</taxon>
        <taxon>Ranunculales</taxon>
        <taxon>Menispermaceae</taxon>
        <taxon>Menispermoideae</taxon>
        <taxon>Cissampelideae</taxon>
        <taxon>Stephania</taxon>
    </lineage>
</organism>
<feature type="compositionally biased region" description="Polar residues" evidence="1">
    <location>
        <begin position="7"/>
        <end position="16"/>
    </location>
</feature>
<evidence type="ECO:0000313" key="2">
    <source>
        <dbReference type="EMBL" id="KAK9163081.1"/>
    </source>
</evidence>
<reference evidence="2 3" key="1">
    <citation type="submission" date="2024-01" db="EMBL/GenBank/DDBJ databases">
        <title>Genome assemblies of Stephania.</title>
        <authorList>
            <person name="Yang L."/>
        </authorList>
    </citation>
    <scope>NUCLEOTIDE SEQUENCE [LARGE SCALE GENOMIC DNA]</scope>
    <source>
        <strain evidence="2">YNDBR</strain>
        <tissue evidence="2">Leaf</tissue>
    </source>
</reference>
<dbReference type="Proteomes" id="UP001420932">
    <property type="component" value="Unassembled WGS sequence"/>
</dbReference>
<sequence>MDDLSIPGNSSDTNVPSPSPPNFIRPSKRPVFHVTYHRPEGWATKRSDWCKWGCYDHCRGLSESFCERNGPLLFCYGPKDLSSGIFSDVKLVVYLGIESLMHVSPSDNELPNLNRH</sequence>
<accession>A0AAP0L2G3</accession>
<feature type="region of interest" description="Disordered" evidence="1">
    <location>
        <begin position="1"/>
        <end position="24"/>
    </location>
</feature>